<dbReference type="Pfam" id="PF13963">
    <property type="entry name" value="Transpos_assoc"/>
    <property type="match status" value="1"/>
</dbReference>
<protein>
    <recommendedName>
        <fullName evidence="1">Transposase-associated domain-containing protein</fullName>
    </recommendedName>
</protein>
<evidence type="ECO:0000313" key="2">
    <source>
        <dbReference type="EnsemblPlants" id="ORUFI06G17530.1"/>
    </source>
</evidence>
<reference evidence="2" key="2">
    <citation type="submission" date="2015-06" db="UniProtKB">
        <authorList>
            <consortium name="EnsemblPlants"/>
        </authorList>
    </citation>
    <scope>IDENTIFICATION</scope>
</reference>
<proteinExistence type="predicted"/>
<dbReference type="Proteomes" id="UP000008022">
    <property type="component" value="Unassembled WGS sequence"/>
</dbReference>
<accession>A0A0E0PYI0</accession>
<sequence length="94" mass="10799">MDKGWMDLPRSTTEYRHGVNNFIEFAFTHSAKGNKILCPCKKEAFPEGAALPKNFYEAKKTVKSLGLGYINIHACENDCILFWKQYENYTSCPK</sequence>
<evidence type="ECO:0000259" key="1">
    <source>
        <dbReference type="Pfam" id="PF13963"/>
    </source>
</evidence>
<dbReference type="PANTHER" id="PTHR10775">
    <property type="entry name" value="OS08G0208400 PROTEIN"/>
    <property type="match status" value="1"/>
</dbReference>
<evidence type="ECO:0000313" key="3">
    <source>
        <dbReference type="Proteomes" id="UP000008022"/>
    </source>
</evidence>
<dbReference type="InterPro" id="IPR029480">
    <property type="entry name" value="Transpos_assoc"/>
</dbReference>
<dbReference type="AlphaFoldDB" id="A0A0E0PYI0"/>
<dbReference type="PANTHER" id="PTHR10775:SF182">
    <property type="entry name" value="TRANSPOSON, EN_SPM-LIKE, TRANSPOSASE-ASSOCIATED DOMAIN PROTEIN-RELATED"/>
    <property type="match status" value="1"/>
</dbReference>
<organism evidence="2 3">
    <name type="scientific">Oryza rufipogon</name>
    <name type="common">Brownbeard rice</name>
    <name type="synonym">Asian wild rice</name>
    <dbReference type="NCBI Taxonomy" id="4529"/>
    <lineage>
        <taxon>Eukaryota</taxon>
        <taxon>Viridiplantae</taxon>
        <taxon>Streptophyta</taxon>
        <taxon>Embryophyta</taxon>
        <taxon>Tracheophyta</taxon>
        <taxon>Spermatophyta</taxon>
        <taxon>Magnoliopsida</taxon>
        <taxon>Liliopsida</taxon>
        <taxon>Poales</taxon>
        <taxon>Poaceae</taxon>
        <taxon>BOP clade</taxon>
        <taxon>Oryzoideae</taxon>
        <taxon>Oryzeae</taxon>
        <taxon>Oryzinae</taxon>
        <taxon>Oryza</taxon>
    </lineage>
</organism>
<dbReference type="EnsemblPlants" id="ORUFI06G17530.1">
    <property type="protein sequence ID" value="ORUFI06G17530.1"/>
    <property type="gene ID" value="ORUFI06G17530"/>
</dbReference>
<dbReference type="Gramene" id="ORUFI06G17530.1">
    <property type="protein sequence ID" value="ORUFI06G17530.1"/>
    <property type="gene ID" value="ORUFI06G17530"/>
</dbReference>
<dbReference type="HOGENOM" id="CLU_2392444_0_0_1"/>
<reference evidence="3" key="1">
    <citation type="submission" date="2013-06" db="EMBL/GenBank/DDBJ databases">
        <authorList>
            <person name="Zhao Q."/>
        </authorList>
    </citation>
    <scope>NUCLEOTIDE SEQUENCE</scope>
    <source>
        <strain evidence="3">cv. W1943</strain>
    </source>
</reference>
<name>A0A0E0PYI0_ORYRU</name>
<dbReference type="STRING" id="4529.A0A0E0PYI0"/>
<keyword evidence="3" id="KW-1185">Reference proteome</keyword>
<feature type="domain" description="Transposase-associated" evidence="1">
    <location>
        <begin position="3"/>
        <end position="42"/>
    </location>
</feature>